<dbReference type="InterPro" id="IPR045863">
    <property type="entry name" value="CorA_TM1_TM2"/>
</dbReference>
<evidence type="ECO:0000256" key="2">
    <source>
        <dbReference type="ARBA" id="ARBA00022692"/>
    </source>
</evidence>
<organism evidence="7">
    <name type="scientific">Rosellinia necatrix</name>
    <name type="common">White root-rot fungus</name>
    <dbReference type="NCBI Taxonomy" id="77044"/>
    <lineage>
        <taxon>Eukaryota</taxon>
        <taxon>Fungi</taxon>
        <taxon>Dikarya</taxon>
        <taxon>Ascomycota</taxon>
        <taxon>Pezizomycotina</taxon>
        <taxon>Sordariomycetes</taxon>
        <taxon>Xylariomycetidae</taxon>
        <taxon>Xylariales</taxon>
        <taxon>Xylariaceae</taxon>
        <taxon>Rosellinia</taxon>
    </lineage>
</organism>
<feature type="compositionally biased region" description="Basic and acidic residues" evidence="5">
    <location>
        <begin position="276"/>
        <end position="286"/>
    </location>
</feature>
<evidence type="ECO:0000256" key="4">
    <source>
        <dbReference type="ARBA" id="ARBA00023136"/>
    </source>
</evidence>
<comment type="subcellular location">
    <subcellularLocation>
        <location evidence="1">Membrane</location>
        <topology evidence="1">Multi-pass membrane protein</topology>
    </subcellularLocation>
</comment>
<evidence type="ECO:0000256" key="5">
    <source>
        <dbReference type="SAM" id="MobiDB-lite"/>
    </source>
</evidence>
<feature type="transmembrane region" description="Helical" evidence="6">
    <location>
        <begin position="398"/>
        <end position="418"/>
    </location>
</feature>
<evidence type="ECO:0000313" key="8">
    <source>
        <dbReference type="Proteomes" id="UP000054516"/>
    </source>
</evidence>
<dbReference type="EMBL" id="DF977557">
    <property type="protein sequence ID" value="GAP93314.2"/>
    <property type="molecule type" value="Genomic_DNA"/>
</dbReference>
<dbReference type="GO" id="GO:0016020">
    <property type="term" value="C:membrane"/>
    <property type="evidence" value="ECO:0007669"/>
    <property type="project" value="UniProtKB-SubCell"/>
</dbReference>
<gene>
    <name evidence="7" type="ORF">SAMD00023353_11200130</name>
</gene>
<dbReference type="Proteomes" id="UP000054516">
    <property type="component" value="Unassembled WGS sequence"/>
</dbReference>
<keyword evidence="3 6" id="KW-1133">Transmembrane helix</keyword>
<keyword evidence="8" id="KW-1185">Reference proteome</keyword>
<keyword evidence="4 6" id="KW-0472">Membrane</keyword>
<evidence type="ECO:0000256" key="6">
    <source>
        <dbReference type="SAM" id="Phobius"/>
    </source>
</evidence>
<dbReference type="SUPFAM" id="SSF144083">
    <property type="entry name" value="Magnesium transport protein CorA, transmembrane region"/>
    <property type="match status" value="1"/>
</dbReference>
<evidence type="ECO:0000313" key="7">
    <source>
        <dbReference type="EMBL" id="GAP93314.2"/>
    </source>
</evidence>
<evidence type="ECO:0000256" key="3">
    <source>
        <dbReference type="ARBA" id="ARBA00022989"/>
    </source>
</evidence>
<feature type="transmembrane region" description="Helical" evidence="6">
    <location>
        <begin position="359"/>
        <end position="378"/>
    </location>
</feature>
<dbReference type="Gene3D" id="1.20.58.340">
    <property type="entry name" value="Magnesium transport protein CorA, transmembrane region"/>
    <property type="match status" value="1"/>
</dbReference>
<dbReference type="AlphaFoldDB" id="A0A1W2TX89"/>
<sequence>MPKNLDSCPAFDVSEWCERQGWKQTRFDLHSLYYPDSGEDVALADNESEICLIFASANAIRKCESCREYFIDSFDMPKTWWTDYSRKSNGYFGCQAARDHTETWAYFEMKQLEGAADYRWYKLNVFIRWEEEPTDGTTKTKTKTTVLAFDTPAEMVPRLREALARPDRGSLRSPFWFYPHLLGEVARVQESAVWAIRNQVRAVEKETPRSPEDRPAPRYRHLHDIARHAVHVSETLEVAEQTLSRLLSRHTQLMRSHGRARVGGEGGRGGGGGGGEKGEGGGWEDHMSNSYGGAAAPIHSQLQYFESFLSSLGRRSAANEKRMANEIQLAFNMVAQHDAGTSVEIGRATRADSVTMKSIALITLIFLPPTFVSAIFGMSFFDNGSGSAEGWHVSGRFWLYWAIAIPLTVVTAMIWFGLHHYSTKTSRSSRQLTRLTSFSPV</sequence>
<proteinExistence type="predicted"/>
<reference evidence="7" key="1">
    <citation type="submission" date="2016-03" db="EMBL/GenBank/DDBJ databases">
        <title>Draft genome sequence of Rosellinia necatrix.</title>
        <authorList>
            <person name="Kanematsu S."/>
        </authorList>
    </citation>
    <scope>NUCLEOTIDE SEQUENCE [LARGE SCALE GENOMIC DNA]</scope>
    <source>
        <strain evidence="7">W97</strain>
    </source>
</reference>
<accession>A0A1W2TX89</accession>
<dbReference type="OMA" id="WSCFKIK"/>
<dbReference type="STRING" id="77044.A0A1W2TX89"/>
<dbReference type="OrthoDB" id="5207033at2759"/>
<evidence type="ECO:0000256" key="1">
    <source>
        <dbReference type="ARBA" id="ARBA00004141"/>
    </source>
</evidence>
<name>A0A1W2TX89_ROSNE</name>
<protein>
    <submittedName>
        <fullName evidence="7">Putative amino acid polyamine transporter I</fullName>
    </submittedName>
</protein>
<feature type="region of interest" description="Disordered" evidence="5">
    <location>
        <begin position="254"/>
        <end position="286"/>
    </location>
</feature>
<feature type="compositionally biased region" description="Gly residues" evidence="5">
    <location>
        <begin position="261"/>
        <end position="275"/>
    </location>
</feature>
<keyword evidence="2 6" id="KW-0812">Transmembrane</keyword>